<evidence type="ECO:0000313" key="3">
    <source>
        <dbReference type="WBParaSite" id="SCUD_0000229301-mRNA-1"/>
    </source>
</evidence>
<dbReference type="AlphaFoldDB" id="A0A183JHX0"/>
<dbReference type="Proteomes" id="UP000279833">
    <property type="component" value="Unassembled WGS sequence"/>
</dbReference>
<reference evidence="1 2" key="2">
    <citation type="submission" date="2018-11" db="EMBL/GenBank/DDBJ databases">
        <authorList>
            <consortium name="Pathogen Informatics"/>
        </authorList>
    </citation>
    <scope>NUCLEOTIDE SEQUENCE [LARGE SCALE GENOMIC DNA]</scope>
    <source>
        <strain evidence="1">Dakar</strain>
        <strain evidence="2">Dakar, Senegal</strain>
    </source>
</reference>
<dbReference type="InterPro" id="IPR036691">
    <property type="entry name" value="Endo/exonu/phosph_ase_sf"/>
</dbReference>
<evidence type="ECO:0000313" key="2">
    <source>
        <dbReference type="Proteomes" id="UP000279833"/>
    </source>
</evidence>
<proteinExistence type="predicted"/>
<organism evidence="3">
    <name type="scientific">Schistosoma curassoni</name>
    <dbReference type="NCBI Taxonomy" id="6186"/>
    <lineage>
        <taxon>Eukaryota</taxon>
        <taxon>Metazoa</taxon>
        <taxon>Spiralia</taxon>
        <taxon>Lophotrochozoa</taxon>
        <taxon>Platyhelminthes</taxon>
        <taxon>Trematoda</taxon>
        <taxon>Digenea</taxon>
        <taxon>Strigeidida</taxon>
        <taxon>Schistosomatoidea</taxon>
        <taxon>Schistosomatidae</taxon>
        <taxon>Schistosoma</taxon>
    </lineage>
</organism>
<dbReference type="EMBL" id="UZAK01002162">
    <property type="protein sequence ID" value="VDO73511.1"/>
    <property type="molecule type" value="Genomic_DNA"/>
</dbReference>
<gene>
    <name evidence="1" type="ORF">SCUD_LOCUS2294</name>
</gene>
<evidence type="ECO:0000313" key="1">
    <source>
        <dbReference type="EMBL" id="VDO73511.1"/>
    </source>
</evidence>
<sequence>MDNTGYDDIMRRHGLGERNGDGERFANLCTFNKLVTGGTIFPYKRIHKVTWISPDHSTEKQMGRICTSKNFTRSMESVRTRKGANIASDHLLMVFKMKLKLKKHWTAGETVLHRFNAAFLRYTDKLNEFKITLNNRFQALEILLKEETALGDNWKRIKEALT</sequence>
<name>A0A183JHX0_9TREM</name>
<keyword evidence="2" id="KW-1185">Reference proteome</keyword>
<protein>
    <submittedName>
        <fullName evidence="3">Transposase</fullName>
    </submittedName>
</protein>
<accession>A0A183JHX0</accession>
<dbReference type="Gene3D" id="3.60.10.10">
    <property type="entry name" value="Endonuclease/exonuclease/phosphatase"/>
    <property type="match status" value="1"/>
</dbReference>
<reference evidence="3" key="1">
    <citation type="submission" date="2016-06" db="UniProtKB">
        <authorList>
            <consortium name="WormBaseParasite"/>
        </authorList>
    </citation>
    <scope>IDENTIFICATION</scope>
</reference>
<dbReference type="WBParaSite" id="SCUD_0000229301-mRNA-1">
    <property type="protein sequence ID" value="SCUD_0000229301-mRNA-1"/>
    <property type="gene ID" value="SCUD_0000229301"/>
</dbReference>
<dbReference type="STRING" id="6186.A0A183JHX0"/>